<dbReference type="Pfam" id="PF09424">
    <property type="entry name" value="YqeY"/>
    <property type="match status" value="1"/>
</dbReference>
<dbReference type="Gene3D" id="1.10.10.410">
    <property type="match status" value="1"/>
</dbReference>
<evidence type="ECO:0000313" key="1">
    <source>
        <dbReference type="EMBL" id="AGK97078.1"/>
    </source>
</evidence>
<dbReference type="InterPro" id="IPR019004">
    <property type="entry name" value="YqeY/Aim41"/>
</dbReference>
<dbReference type="GO" id="GO:0016884">
    <property type="term" value="F:carbon-nitrogen ligase activity, with glutamine as amido-N-donor"/>
    <property type="evidence" value="ECO:0007669"/>
    <property type="project" value="InterPro"/>
</dbReference>
<dbReference type="Proteomes" id="UP000013523">
    <property type="component" value="Chromosome"/>
</dbReference>
<protein>
    <recommendedName>
        <fullName evidence="3">GatB/YqeY domain-containing protein</fullName>
    </recommendedName>
</protein>
<keyword evidence="2" id="KW-1185">Reference proteome</keyword>
<dbReference type="HOGENOM" id="CLU_079430_2_1_9"/>
<dbReference type="KEGG" id="cpas:Clopa_2201"/>
<name>R4K3C5_CLOPA</name>
<dbReference type="RefSeq" id="WP_015615384.1">
    <property type="nucleotide sequence ID" value="NC_021182.1"/>
</dbReference>
<accession>R4K3C5</accession>
<proteinExistence type="predicted"/>
<evidence type="ECO:0000313" key="2">
    <source>
        <dbReference type="Proteomes" id="UP000013523"/>
    </source>
</evidence>
<dbReference type="OrthoDB" id="9794041at2"/>
<reference evidence="1 2" key="1">
    <citation type="submission" date="2012-01" db="EMBL/GenBank/DDBJ databases">
        <title>Complete sequence of chromosome of Clostridium pasteurianum BC1.</title>
        <authorList>
            <consortium name="US DOE Joint Genome Institute"/>
            <person name="Lucas S."/>
            <person name="Han J."/>
            <person name="Lapidus A."/>
            <person name="Cheng J.-F."/>
            <person name="Goodwin L."/>
            <person name="Pitluck S."/>
            <person name="Peters L."/>
            <person name="Mikhailova N."/>
            <person name="Teshima H."/>
            <person name="Detter J.C."/>
            <person name="Han C."/>
            <person name="Tapia R."/>
            <person name="Land M."/>
            <person name="Hauser L."/>
            <person name="Kyrpides N."/>
            <person name="Ivanova N."/>
            <person name="Pagani I."/>
            <person name="Dunn J."/>
            <person name="Taghavi S."/>
            <person name="Francis A."/>
            <person name="van der Lelie D."/>
            <person name="Woyke T."/>
        </authorList>
    </citation>
    <scope>NUCLEOTIDE SEQUENCE [LARGE SCALE GENOMIC DNA]</scope>
    <source>
        <strain evidence="1 2">BC1</strain>
    </source>
</reference>
<dbReference type="InterPro" id="IPR003789">
    <property type="entry name" value="Asn/Gln_tRNA_amidoTrase-B-like"/>
</dbReference>
<dbReference type="PATRIC" id="fig|86416.3.peg.2177"/>
<evidence type="ECO:0008006" key="3">
    <source>
        <dbReference type="Google" id="ProtNLM"/>
    </source>
</evidence>
<dbReference type="eggNOG" id="COG1610">
    <property type="taxonomic scope" value="Bacteria"/>
</dbReference>
<dbReference type="InterPro" id="IPR042184">
    <property type="entry name" value="YqeY/Aim41_N"/>
</dbReference>
<dbReference type="SUPFAM" id="SSF89095">
    <property type="entry name" value="GatB/YqeY motif"/>
    <property type="match status" value="1"/>
</dbReference>
<dbReference type="EMBL" id="CP003261">
    <property type="protein sequence ID" value="AGK97078.1"/>
    <property type="molecule type" value="Genomic_DNA"/>
</dbReference>
<organism evidence="1 2">
    <name type="scientific">Clostridium pasteurianum BC1</name>
    <dbReference type="NCBI Taxonomy" id="86416"/>
    <lineage>
        <taxon>Bacteria</taxon>
        <taxon>Bacillati</taxon>
        <taxon>Bacillota</taxon>
        <taxon>Clostridia</taxon>
        <taxon>Eubacteriales</taxon>
        <taxon>Clostridiaceae</taxon>
        <taxon>Clostridium</taxon>
    </lineage>
</organism>
<dbReference type="AlphaFoldDB" id="R4K3C5"/>
<dbReference type="Gene3D" id="1.10.1510.10">
    <property type="entry name" value="Uncharacterised protein YqeY/AIM41 PF09424, N-terminal domain"/>
    <property type="match status" value="1"/>
</dbReference>
<sequence>MSLKEKLQQDWKDALKGRDKFKVNVISMAKAAILQIEKTKAVKLNDEEVIEVLAKEVKSRRDALLEFEKGKRQDLVDTANAEIEILMSYLPQQLTEDELKDIIKGAASEVGANSIKDMGKIMAAIMPKTKGRADNSMISSLVKEYLK</sequence>
<gene>
    <name evidence="1" type="ORF">Clopa_2201</name>
</gene>
<dbReference type="InterPro" id="IPR023168">
    <property type="entry name" value="GatB_Yqey_C_2"/>
</dbReference>
<dbReference type="STRING" id="86416.Clopa_2201"/>
<dbReference type="PANTHER" id="PTHR28055">
    <property type="entry name" value="ALTERED INHERITANCE OF MITOCHONDRIA PROTEIN 41, MITOCHONDRIAL"/>
    <property type="match status" value="1"/>
</dbReference>
<dbReference type="PANTHER" id="PTHR28055:SF1">
    <property type="entry name" value="ALTERED INHERITANCE OF MITOCHONDRIA PROTEIN 41, MITOCHONDRIAL"/>
    <property type="match status" value="1"/>
</dbReference>